<dbReference type="Ensembl" id="ENSCSET00000030818.1">
    <property type="protein sequence ID" value="ENSCSEP00000030413.1"/>
    <property type="gene ID" value="ENSCSEG00000019477.1"/>
</dbReference>
<feature type="compositionally biased region" description="Polar residues" evidence="1">
    <location>
        <begin position="229"/>
        <end position="244"/>
    </location>
</feature>
<dbReference type="KEGG" id="csem:103377393"/>
<proteinExistence type="predicted"/>
<dbReference type="OrthoDB" id="9944393at2759"/>
<evidence type="ECO:0000313" key="4">
    <source>
        <dbReference type="Ensembl" id="ENSCSEP00000030413.1"/>
    </source>
</evidence>
<dbReference type="PANTHER" id="PTHR28673">
    <property type="entry name" value="TRANSMEMBRANE PROTEIN 108"/>
    <property type="match status" value="1"/>
</dbReference>
<sequence length="478" mass="51644">MKTSLQVLRCQLLNVLAFLALPVALVSSAQDPKLSHTSQDSVSMAAAQNNPPSLTKMNWHHEGSTSGEWTYEGGAEPTNVTPRTAVFPPSAWLHTAHVSSRVQEDRLGHDTNTVTANTEGWADQLHQSSSVGVNPGHVETVVRLPAAIPHQTSSSSSSSSSTVDPRMNIQSSAFQDLSQQLGDRARGLRLREHARGVHQKVAPSHHHSITQREVHAAEEPPTDELLLTAGSSSTPSLKTPEGSQTPPVSTPVTSTEPSLTSLNSTVVPDNHTAANETTAEGDRGQVILANATDSPSLGRWMVNVTTQSGLSSNGSTVEVSTKGNMTEAPYTASKNFSNRQVPPTTQDPWTYNNSSDPTINSPPARVMICLSRMEIVWIVLAISVFVSSCSVLLTVCCMRRKKKSSSQENNLSYWNNAITMDYFSRHAVELPREIHTLESEDHDTCLPPNGDYGGSSVVLVNPFCQETLFINRDKASAI</sequence>
<accession>A0A3P8WSI8</accession>
<protein>
    <submittedName>
        <fullName evidence="4">Transmembrane protein 108</fullName>
    </submittedName>
</protein>
<organism evidence="4 5">
    <name type="scientific">Cynoglossus semilaevis</name>
    <name type="common">Tongue sole</name>
    <dbReference type="NCBI Taxonomy" id="244447"/>
    <lineage>
        <taxon>Eukaryota</taxon>
        <taxon>Metazoa</taxon>
        <taxon>Chordata</taxon>
        <taxon>Craniata</taxon>
        <taxon>Vertebrata</taxon>
        <taxon>Euteleostomi</taxon>
        <taxon>Actinopterygii</taxon>
        <taxon>Neopterygii</taxon>
        <taxon>Teleostei</taxon>
        <taxon>Neoteleostei</taxon>
        <taxon>Acanthomorphata</taxon>
        <taxon>Carangaria</taxon>
        <taxon>Pleuronectiformes</taxon>
        <taxon>Pleuronectoidei</taxon>
        <taxon>Cynoglossidae</taxon>
        <taxon>Cynoglossinae</taxon>
        <taxon>Cynoglossus</taxon>
    </lineage>
</organism>
<reference evidence="4 5" key="1">
    <citation type="journal article" date="2014" name="Nat. Genet.">
        <title>Whole-genome sequence of a flatfish provides insights into ZW sex chromosome evolution and adaptation to a benthic lifestyle.</title>
        <authorList>
            <person name="Chen S."/>
            <person name="Zhang G."/>
            <person name="Shao C."/>
            <person name="Huang Q."/>
            <person name="Liu G."/>
            <person name="Zhang P."/>
            <person name="Song W."/>
            <person name="An N."/>
            <person name="Chalopin D."/>
            <person name="Volff J.N."/>
            <person name="Hong Y."/>
            <person name="Li Q."/>
            <person name="Sha Z."/>
            <person name="Zhou H."/>
            <person name="Xie M."/>
            <person name="Yu Q."/>
            <person name="Liu Y."/>
            <person name="Xiang H."/>
            <person name="Wang N."/>
            <person name="Wu K."/>
            <person name="Yang C."/>
            <person name="Zhou Q."/>
            <person name="Liao X."/>
            <person name="Yang L."/>
            <person name="Hu Q."/>
            <person name="Zhang J."/>
            <person name="Meng L."/>
            <person name="Jin L."/>
            <person name="Tian Y."/>
            <person name="Lian J."/>
            <person name="Yang J."/>
            <person name="Miao G."/>
            <person name="Liu S."/>
            <person name="Liang Z."/>
            <person name="Yan F."/>
            <person name="Li Y."/>
            <person name="Sun B."/>
            <person name="Zhang H."/>
            <person name="Zhang J."/>
            <person name="Zhu Y."/>
            <person name="Du M."/>
            <person name="Zhao Y."/>
            <person name="Schartl M."/>
            <person name="Tang Q."/>
            <person name="Wang J."/>
        </authorList>
    </citation>
    <scope>NUCLEOTIDE SEQUENCE</scope>
</reference>
<feature type="chain" id="PRO_5018144314" evidence="3">
    <location>
        <begin position="29"/>
        <end position="478"/>
    </location>
</feature>
<dbReference type="GO" id="GO:0097484">
    <property type="term" value="P:dendrite extension"/>
    <property type="evidence" value="ECO:0007669"/>
    <property type="project" value="TreeGrafter"/>
</dbReference>
<dbReference type="GeneTree" id="ENSGT00390000000626"/>
<dbReference type="GO" id="GO:0005769">
    <property type="term" value="C:early endosome"/>
    <property type="evidence" value="ECO:0007669"/>
    <property type="project" value="TreeGrafter"/>
</dbReference>
<dbReference type="GO" id="GO:0097106">
    <property type="term" value="P:postsynaptic density organization"/>
    <property type="evidence" value="ECO:0007669"/>
    <property type="project" value="TreeGrafter"/>
</dbReference>
<dbReference type="InParanoid" id="A0A3P8WSI8"/>
<feature type="compositionally biased region" description="Low complexity" evidence="1">
    <location>
        <begin position="245"/>
        <end position="262"/>
    </location>
</feature>
<feature type="region of interest" description="Disordered" evidence="1">
    <location>
        <begin position="196"/>
        <end position="268"/>
    </location>
</feature>
<dbReference type="Pfam" id="PF15759">
    <property type="entry name" value="TMEM108"/>
    <property type="match status" value="1"/>
</dbReference>
<dbReference type="FunCoup" id="A0A3P8WSI8">
    <property type="interactions" value="17"/>
</dbReference>
<dbReference type="GeneID" id="103377393"/>
<evidence type="ECO:0000313" key="5">
    <source>
        <dbReference type="Proteomes" id="UP000265120"/>
    </source>
</evidence>
<evidence type="ECO:0000256" key="1">
    <source>
        <dbReference type="SAM" id="MobiDB-lite"/>
    </source>
</evidence>
<dbReference type="RefSeq" id="XP_008306406.1">
    <property type="nucleotide sequence ID" value="XM_008308184.3"/>
</dbReference>
<dbReference type="GO" id="GO:1904115">
    <property type="term" value="C:axon cytoplasm"/>
    <property type="evidence" value="ECO:0007669"/>
    <property type="project" value="GOC"/>
</dbReference>
<dbReference type="Proteomes" id="UP000265120">
    <property type="component" value="Chromosome 3"/>
</dbReference>
<reference evidence="4" key="3">
    <citation type="submission" date="2025-09" db="UniProtKB">
        <authorList>
            <consortium name="Ensembl"/>
        </authorList>
    </citation>
    <scope>IDENTIFICATION</scope>
</reference>
<keyword evidence="2" id="KW-0472">Membrane</keyword>
<feature type="signal peptide" evidence="3">
    <location>
        <begin position="1"/>
        <end position="28"/>
    </location>
</feature>
<dbReference type="CTD" id="66000"/>
<keyword evidence="3" id="KW-0732">Signal</keyword>
<name>A0A3P8WSI8_CYNSE</name>
<dbReference type="GO" id="GO:0008090">
    <property type="term" value="P:retrograde axonal transport"/>
    <property type="evidence" value="ECO:0007669"/>
    <property type="project" value="TreeGrafter"/>
</dbReference>
<evidence type="ECO:0000256" key="3">
    <source>
        <dbReference type="SAM" id="SignalP"/>
    </source>
</evidence>
<keyword evidence="2" id="KW-1133">Transmembrane helix</keyword>
<evidence type="ECO:0000256" key="2">
    <source>
        <dbReference type="SAM" id="Phobius"/>
    </source>
</evidence>
<dbReference type="OMA" id="EPSMKSH"/>
<dbReference type="GO" id="GO:0014069">
    <property type="term" value="C:postsynaptic density"/>
    <property type="evidence" value="ECO:0007669"/>
    <property type="project" value="TreeGrafter"/>
</dbReference>
<feature type="compositionally biased region" description="Polar residues" evidence="1">
    <location>
        <begin position="33"/>
        <end position="56"/>
    </location>
</feature>
<reference evidence="4" key="2">
    <citation type="submission" date="2025-08" db="UniProtKB">
        <authorList>
            <consortium name="Ensembl"/>
        </authorList>
    </citation>
    <scope>IDENTIFICATION</scope>
</reference>
<feature type="region of interest" description="Disordered" evidence="1">
    <location>
        <begin position="33"/>
        <end position="83"/>
    </location>
</feature>
<dbReference type="AlphaFoldDB" id="A0A3P8WSI8"/>
<dbReference type="InterPro" id="IPR031508">
    <property type="entry name" value="TMEM108"/>
</dbReference>
<dbReference type="PANTHER" id="PTHR28673:SF1">
    <property type="entry name" value="TRANSMEMBRANE PROTEIN 108"/>
    <property type="match status" value="1"/>
</dbReference>
<dbReference type="RefSeq" id="XP_024910107.1">
    <property type="nucleotide sequence ID" value="XM_025054339.1"/>
</dbReference>
<keyword evidence="2" id="KW-0812">Transmembrane</keyword>
<keyword evidence="5" id="KW-1185">Reference proteome</keyword>
<dbReference type="GO" id="GO:0010008">
    <property type="term" value="C:endosome membrane"/>
    <property type="evidence" value="ECO:0007669"/>
    <property type="project" value="TreeGrafter"/>
</dbReference>
<feature type="region of interest" description="Disordered" evidence="1">
    <location>
        <begin position="334"/>
        <end position="356"/>
    </location>
</feature>
<feature type="transmembrane region" description="Helical" evidence="2">
    <location>
        <begin position="375"/>
        <end position="397"/>
    </location>
</feature>
<dbReference type="STRING" id="244447.ENSCSEP00000030413"/>